<dbReference type="Proteomes" id="UP001595692">
    <property type="component" value="Unassembled WGS sequence"/>
</dbReference>
<proteinExistence type="inferred from homology"/>
<keyword evidence="7" id="KW-0813">Transport</keyword>
<dbReference type="PANTHER" id="PTHR30558">
    <property type="entry name" value="EXBD MEMBRANE COMPONENT OF PMF-DRIVEN MACROMOLECULE IMPORT SYSTEM"/>
    <property type="match status" value="1"/>
</dbReference>
<protein>
    <submittedName>
        <fullName evidence="9">ExbD/TolR family protein</fullName>
    </submittedName>
</protein>
<evidence type="ECO:0000256" key="6">
    <source>
        <dbReference type="ARBA" id="ARBA00023136"/>
    </source>
</evidence>
<comment type="similarity">
    <text evidence="2 7">Belongs to the ExbD/TolR family.</text>
</comment>
<evidence type="ECO:0000256" key="2">
    <source>
        <dbReference type="ARBA" id="ARBA00005811"/>
    </source>
</evidence>
<evidence type="ECO:0000256" key="4">
    <source>
        <dbReference type="ARBA" id="ARBA00022692"/>
    </source>
</evidence>
<dbReference type="RefSeq" id="WP_377150947.1">
    <property type="nucleotide sequence ID" value="NZ_JBHSAF010000002.1"/>
</dbReference>
<keyword evidence="5 8" id="KW-1133">Transmembrane helix</keyword>
<evidence type="ECO:0000313" key="10">
    <source>
        <dbReference type="Proteomes" id="UP001595692"/>
    </source>
</evidence>
<keyword evidence="3" id="KW-1003">Cell membrane</keyword>
<reference evidence="10" key="1">
    <citation type="journal article" date="2019" name="Int. J. Syst. Evol. Microbiol.">
        <title>The Global Catalogue of Microorganisms (GCM) 10K type strain sequencing project: providing services to taxonomists for standard genome sequencing and annotation.</title>
        <authorList>
            <consortium name="The Broad Institute Genomics Platform"/>
            <consortium name="The Broad Institute Genome Sequencing Center for Infectious Disease"/>
            <person name="Wu L."/>
            <person name="Ma J."/>
        </authorList>
    </citation>
    <scope>NUCLEOTIDE SEQUENCE [LARGE SCALE GENOMIC DNA]</scope>
    <source>
        <strain evidence="10">CCUG 54939</strain>
    </source>
</reference>
<sequence length="138" mass="15290">MAFGKFSAEDNFQPSAEINMIPMIDVMLVLLIVFMITAPLMTHSVQLELPQASSTINKTDEKDISLAIDAEGHVYWNGQKISNAQLSEKLQQTAQIANQPQLQIQADKHLNYGRLVEIISEASRLGVHKLAFVSDPAQ</sequence>
<dbReference type="PANTHER" id="PTHR30558:SF7">
    <property type="entry name" value="TOL-PAL SYSTEM PROTEIN TOLR"/>
    <property type="match status" value="1"/>
</dbReference>
<comment type="caution">
    <text evidence="9">The sequence shown here is derived from an EMBL/GenBank/DDBJ whole genome shotgun (WGS) entry which is preliminary data.</text>
</comment>
<dbReference type="Pfam" id="PF02472">
    <property type="entry name" value="ExbD"/>
    <property type="match status" value="1"/>
</dbReference>
<evidence type="ECO:0000256" key="7">
    <source>
        <dbReference type="RuleBase" id="RU003879"/>
    </source>
</evidence>
<accession>A0ABV8CKN3</accession>
<keyword evidence="4 7" id="KW-0812">Transmembrane</keyword>
<feature type="transmembrane region" description="Helical" evidence="8">
    <location>
        <begin position="20"/>
        <end position="41"/>
    </location>
</feature>
<keyword evidence="10" id="KW-1185">Reference proteome</keyword>
<evidence type="ECO:0000256" key="8">
    <source>
        <dbReference type="SAM" id="Phobius"/>
    </source>
</evidence>
<evidence type="ECO:0000256" key="5">
    <source>
        <dbReference type="ARBA" id="ARBA00022989"/>
    </source>
</evidence>
<organism evidence="9 10">
    <name type="scientific">Pseudaeromonas sharmana</name>
    <dbReference type="NCBI Taxonomy" id="328412"/>
    <lineage>
        <taxon>Bacteria</taxon>
        <taxon>Pseudomonadati</taxon>
        <taxon>Pseudomonadota</taxon>
        <taxon>Gammaproteobacteria</taxon>
        <taxon>Aeromonadales</taxon>
        <taxon>Aeromonadaceae</taxon>
        <taxon>Pseudaeromonas</taxon>
    </lineage>
</organism>
<evidence type="ECO:0000313" key="9">
    <source>
        <dbReference type="EMBL" id="MFC3912777.1"/>
    </source>
</evidence>
<evidence type="ECO:0000256" key="3">
    <source>
        <dbReference type="ARBA" id="ARBA00022475"/>
    </source>
</evidence>
<gene>
    <name evidence="9" type="ORF">ACFOSS_04745</name>
</gene>
<dbReference type="Gene3D" id="3.30.420.270">
    <property type="match status" value="1"/>
</dbReference>
<keyword evidence="6 8" id="KW-0472">Membrane</keyword>
<dbReference type="EMBL" id="JBHSAF010000002">
    <property type="protein sequence ID" value="MFC3912777.1"/>
    <property type="molecule type" value="Genomic_DNA"/>
</dbReference>
<dbReference type="InterPro" id="IPR003400">
    <property type="entry name" value="ExbD"/>
</dbReference>
<comment type="subcellular location">
    <subcellularLocation>
        <location evidence="1">Cell membrane</location>
        <topology evidence="1">Single-pass membrane protein</topology>
    </subcellularLocation>
    <subcellularLocation>
        <location evidence="7">Cell membrane</location>
        <topology evidence="7">Single-pass type II membrane protein</topology>
    </subcellularLocation>
</comment>
<keyword evidence="7" id="KW-0653">Protein transport</keyword>
<name>A0ABV8CKN3_9GAMM</name>
<evidence type="ECO:0000256" key="1">
    <source>
        <dbReference type="ARBA" id="ARBA00004162"/>
    </source>
</evidence>